<proteinExistence type="predicted"/>
<evidence type="ECO:0000256" key="2">
    <source>
        <dbReference type="ARBA" id="ARBA00022723"/>
    </source>
</evidence>
<organism evidence="4 5">
    <name type="scientific">Prorocentrum cordatum</name>
    <dbReference type="NCBI Taxonomy" id="2364126"/>
    <lineage>
        <taxon>Eukaryota</taxon>
        <taxon>Sar</taxon>
        <taxon>Alveolata</taxon>
        <taxon>Dinophyceae</taxon>
        <taxon>Prorocentrales</taxon>
        <taxon>Prorocentraceae</taxon>
        <taxon>Prorocentrum</taxon>
    </lineage>
</organism>
<accession>A0ABN9UNY2</accession>
<dbReference type="Pfam" id="PF01126">
    <property type="entry name" value="Heme_oxygenase"/>
    <property type="match status" value="1"/>
</dbReference>
<evidence type="ECO:0000256" key="3">
    <source>
        <dbReference type="ARBA" id="ARBA00023004"/>
    </source>
</evidence>
<dbReference type="PRINTS" id="PR00088">
    <property type="entry name" value="HAEMOXYGNASE"/>
</dbReference>
<dbReference type="Proteomes" id="UP001189429">
    <property type="component" value="Unassembled WGS sequence"/>
</dbReference>
<keyword evidence="2" id="KW-0479">Metal-binding</keyword>
<name>A0ABN9UNY2_9DINO</name>
<dbReference type="InterPro" id="IPR002051">
    <property type="entry name" value="Haem_Oase"/>
</dbReference>
<comment type="caution">
    <text evidence="4">The sequence shown here is derived from an EMBL/GenBank/DDBJ whole genome shotgun (WGS) entry which is preliminary data.</text>
</comment>
<keyword evidence="5" id="KW-1185">Reference proteome</keyword>
<protein>
    <recommendedName>
        <fullName evidence="6">Heme oxygenase (biliverdin-producing)</fullName>
    </recommendedName>
</protein>
<evidence type="ECO:0000256" key="1">
    <source>
        <dbReference type="ARBA" id="ARBA00022617"/>
    </source>
</evidence>
<dbReference type="Gene3D" id="1.20.910.10">
    <property type="entry name" value="Heme oxygenase-like"/>
    <property type="match status" value="1"/>
</dbReference>
<dbReference type="SUPFAM" id="SSF48613">
    <property type="entry name" value="Heme oxygenase-like"/>
    <property type="match status" value="1"/>
</dbReference>
<keyword evidence="3" id="KW-0408">Iron</keyword>
<evidence type="ECO:0000313" key="5">
    <source>
        <dbReference type="Proteomes" id="UP001189429"/>
    </source>
</evidence>
<evidence type="ECO:0000313" key="4">
    <source>
        <dbReference type="EMBL" id="CAK0861649.1"/>
    </source>
</evidence>
<reference evidence="4" key="1">
    <citation type="submission" date="2023-10" db="EMBL/GenBank/DDBJ databases">
        <authorList>
            <person name="Chen Y."/>
            <person name="Shah S."/>
            <person name="Dougan E. K."/>
            <person name="Thang M."/>
            <person name="Chan C."/>
        </authorList>
    </citation>
    <scope>NUCLEOTIDE SEQUENCE [LARGE SCALE GENOMIC DNA]</scope>
</reference>
<dbReference type="InterPro" id="IPR016084">
    <property type="entry name" value="Haem_Oase-like_multi-hlx"/>
</dbReference>
<dbReference type="CDD" id="cd19165">
    <property type="entry name" value="HemeO"/>
    <property type="match status" value="1"/>
</dbReference>
<dbReference type="EMBL" id="CAUYUJ010016082">
    <property type="protein sequence ID" value="CAK0861649.1"/>
    <property type="molecule type" value="Genomic_DNA"/>
</dbReference>
<dbReference type="PANTHER" id="PTHR10720:SF0">
    <property type="entry name" value="HEME OXYGENASE"/>
    <property type="match status" value="1"/>
</dbReference>
<evidence type="ECO:0008006" key="6">
    <source>
        <dbReference type="Google" id="ProtNLM"/>
    </source>
</evidence>
<gene>
    <name evidence="4" type="ORF">PCOR1329_LOCUS50262</name>
</gene>
<sequence length="322" mass="34784">MKGLPTDLVSRCPAFQDGCPFKAEDSVESLYNHLSEMPASHRLQGGEKSEAALALETTFRLVHEKSQELKAKMKATCPVFATSCPFKTLTSAGEPLVAELDGLLEQWGLDGTDATALSTPRPDAQLSQSLKAGTKTVHRAAENVRFVRDFLKGAVPKGSYVELLRALYFVYTAMEGALARLPEELQHIDFGAVHRAAALEEDLRFYLGVPPGAPLELGEPSPATASYVARLEELVASAPHLVLAHAYARYLGDLSGGQILARAAKKAYGLEGGRGQAFYRFERVGSSPAEVKEFKRSYRTSLDGLRLSTGDADGIVEEAGKE</sequence>
<dbReference type="InterPro" id="IPR016053">
    <property type="entry name" value="Haem_Oase-like"/>
</dbReference>
<dbReference type="PANTHER" id="PTHR10720">
    <property type="entry name" value="HEME OXYGENASE"/>
    <property type="match status" value="1"/>
</dbReference>
<keyword evidence="1" id="KW-0349">Heme</keyword>